<dbReference type="EMBL" id="LR778114">
    <property type="protein sequence ID" value="CAB1128816.1"/>
    <property type="molecule type" value="Genomic_DNA"/>
</dbReference>
<comment type="subcellular location">
    <subcellularLocation>
        <location evidence="1">Membrane</location>
        <topology evidence="1">Multi-pass membrane protein</topology>
    </subcellularLocation>
</comment>
<protein>
    <submittedName>
        <fullName evidence="7">Putative conserved membrane protein</fullName>
    </submittedName>
</protein>
<sequence>MAHTLMGLGALFGFLTVALGAFGAHILRARWSAEQMAWFQTGVQYQGLHSLAALVAGGLITGPAGSSALLAAAGWAFLAGILLFSGSLYLLAATGVRRWGAVTPFGGLAFLTGWALLLVAAWR</sequence>
<dbReference type="PANTHER" id="PTHR43461">
    <property type="entry name" value="TRANSMEMBRANE PROTEIN 256"/>
    <property type="match status" value="1"/>
</dbReference>
<gene>
    <name evidence="7" type="ORF">R50_1310</name>
</gene>
<evidence type="ECO:0000256" key="1">
    <source>
        <dbReference type="ARBA" id="ARBA00004141"/>
    </source>
</evidence>
<keyword evidence="4 6" id="KW-1133">Transmembrane helix</keyword>
<name>A0A6F8ZGQ2_9FIRM</name>
<proteinExistence type="inferred from homology"/>
<dbReference type="GO" id="GO:0005886">
    <property type="term" value="C:plasma membrane"/>
    <property type="evidence" value="ECO:0007669"/>
    <property type="project" value="TreeGrafter"/>
</dbReference>
<accession>A0A6F8ZGQ2</accession>
<evidence type="ECO:0000256" key="5">
    <source>
        <dbReference type="ARBA" id="ARBA00023136"/>
    </source>
</evidence>
<feature type="transmembrane region" description="Helical" evidence="6">
    <location>
        <begin position="99"/>
        <end position="122"/>
    </location>
</feature>
<evidence type="ECO:0000256" key="6">
    <source>
        <dbReference type="SAM" id="Phobius"/>
    </source>
</evidence>
<evidence type="ECO:0000256" key="2">
    <source>
        <dbReference type="ARBA" id="ARBA00009694"/>
    </source>
</evidence>
<feature type="transmembrane region" description="Helical" evidence="6">
    <location>
        <begin position="47"/>
        <end position="65"/>
    </location>
</feature>
<evidence type="ECO:0000256" key="3">
    <source>
        <dbReference type="ARBA" id="ARBA00022692"/>
    </source>
</evidence>
<dbReference type="Pfam" id="PF04241">
    <property type="entry name" value="DUF423"/>
    <property type="match status" value="1"/>
</dbReference>
<dbReference type="AlphaFoldDB" id="A0A6F8ZGQ2"/>
<dbReference type="Proteomes" id="UP000503399">
    <property type="component" value="Chromosome"/>
</dbReference>
<dbReference type="InterPro" id="IPR006696">
    <property type="entry name" value="DUF423"/>
</dbReference>
<evidence type="ECO:0000313" key="8">
    <source>
        <dbReference type="Proteomes" id="UP000503399"/>
    </source>
</evidence>
<keyword evidence="8" id="KW-1185">Reference proteome</keyword>
<reference evidence="7 8" key="1">
    <citation type="submission" date="2020-02" db="EMBL/GenBank/DDBJ databases">
        <authorList>
            <person name="Hogendoorn C."/>
        </authorList>
    </citation>
    <scope>NUCLEOTIDE SEQUENCE [LARGE SCALE GENOMIC DNA]</scope>
    <source>
        <strain evidence="7">R501</strain>
    </source>
</reference>
<keyword evidence="3 6" id="KW-0812">Transmembrane</keyword>
<organism evidence="7 8">
    <name type="scientific">Candidatus Hydrogenisulfobacillus filiaventi</name>
    <dbReference type="NCBI Taxonomy" id="2707344"/>
    <lineage>
        <taxon>Bacteria</taxon>
        <taxon>Bacillati</taxon>
        <taxon>Bacillota</taxon>
        <taxon>Clostridia</taxon>
        <taxon>Eubacteriales</taxon>
        <taxon>Clostridiales Family XVII. Incertae Sedis</taxon>
        <taxon>Candidatus Hydrogenisulfobacillus</taxon>
    </lineage>
</organism>
<dbReference type="PANTHER" id="PTHR43461:SF1">
    <property type="entry name" value="TRANSMEMBRANE PROTEIN 256"/>
    <property type="match status" value="1"/>
</dbReference>
<comment type="similarity">
    <text evidence="2">Belongs to the UPF0382 family.</text>
</comment>
<feature type="transmembrane region" description="Helical" evidence="6">
    <location>
        <begin position="72"/>
        <end position="93"/>
    </location>
</feature>
<evidence type="ECO:0000256" key="4">
    <source>
        <dbReference type="ARBA" id="ARBA00022989"/>
    </source>
</evidence>
<keyword evidence="5 6" id="KW-0472">Membrane</keyword>
<dbReference type="KEGG" id="hfv:R50_1310"/>
<evidence type="ECO:0000313" key="7">
    <source>
        <dbReference type="EMBL" id="CAB1128816.1"/>
    </source>
</evidence>